<dbReference type="GO" id="GO:0016567">
    <property type="term" value="P:protein ubiquitination"/>
    <property type="evidence" value="ECO:0007669"/>
    <property type="project" value="TreeGrafter"/>
</dbReference>
<name>A0A0N4VGS6_ENTVE</name>
<dbReference type="PANTHER" id="PTHR13374:SF3">
    <property type="entry name" value="DET1 HOMOLOG"/>
    <property type="match status" value="1"/>
</dbReference>
<sequence length="452" mass="52425">LFNGIYKLRFSPDGKYLVCFLCDYHTVSVRNYVGYHKVSTAPSTNSLFDVVFPERFSLNLCLAAREASLLNYNCVFFTQDSKYLIVATEAQVPEYVPTISQVYLNNESLQPLSSQSLNTVCFYCINLEVGNVCDTFTLMVDRVWVAHGVHLVGRIMAVLSLQQQTIHIMQISDDGHFTALKQLGKVLYEDDSYRLASCYIIGSIVGMKQRLLSVLYEKARREGKIDQFLHNFDYLCGFRIWQLQFVLPDVLLLRFVKQDAFASNATINSQPAIFVFMNWRSSEIIAVFNKYSDQFLWIVENFYEHFKNPHVLDNRFPMTMQHCIYDYERHCRLKHFYGINEGVKVGIQRQILSCLPYSTAYAPIDTPYLDPAMFKYDDMLLTFMDRKDFPPNERFRFFSRVTSQPVFDIKLSGKRSVQLLFHPYEPFAFSFDRSIGEGTGTFHVPYSALQSS</sequence>
<reference evidence="1" key="1">
    <citation type="submission" date="2017-02" db="UniProtKB">
        <authorList>
            <consortium name="WormBaseParasite"/>
        </authorList>
    </citation>
    <scope>IDENTIFICATION</scope>
</reference>
<dbReference type="WBParaSite" id="EVEC_0001000801-mRNA-1">
    <property type="protein sequence ID" value="EVEC_0001000801-mRNA-1"/>
    <property type="gene ID" value="EVEC_0001000801"/>
</dbReference>
<dbReference type="InterPro" id="IPR019138">
    <property type="entry name" value="De-etiolated_protein_1_Det1"/>
</dbReference>
<dbReference type="GO" id="GO:0031625">
    <property type="term" value="F:ubiquitin protein ligase binding"/>
    <property type="evidence" value="ECO:0007669"/>
    <property type="project" value="TreeGrafter"/>
</dbReference>
<dbReference type="GO" id="GO:1990756">
    <property type="term" value="F:ubiquitin-like ligase-substrate adaptor activity"/>
    <property type="evidence" value="ECO:0007669"/>
    <property type="project" value="TreeGrafter"/>
</dbReference>
<dbReference type="SUPFAM" id="SSF50969">
    <property type="entry name" value="YVTN repeat-like/Quinoprotein amine dehydrogenase"/>
    <property type="match status" value="1"/>
</dbReference>
<dbReference type="GO" id="GO:0032436">
    <property type="term" value="P:positive regulation of proteasomal ubiquitin-dependent protein catabolic process"/>
    <property type="evidence" value="ECO:0007669"/>
    <property type="project" value="TreeGrafter"/>
</dbReference>
<dbReference type="GO" id="GO:0031461">
    <property type="term" value="C:cullin-RING ubiquitin ligase complex"/>
    <property type="evidence" value="ECO:0007669"/>
    <property type="project" value="TreeGrafter"/>
</dbReference>
<dbReference type="GO" id="GO:0005634">
    <property type="term" value="C:nucleus"/>
    <property type="evidence" value="ECO:0007669"/>
    <property type="project" value="TreeGrafter"/>
</dbReference>
<evidence type="ECO:0000313" key="1">
    <source>
        <dbReference type="WBParaSite" id="EVEC_0001000801-mRNA-1"/>
    </source>
</evidence>
<protein>
    <submittedName>
        <fullName evidence="1">Vps16_N domain-containing protein</fullName>
    </submittedName>
</protein>
<organism evidence="1">
    <name type="scientific">Enterobius vermicularis</name>
    <name type="common">Human pinworm</name>
    <dbReference type="NCBI Taxonomy" id="51028"/>
    <lineage>
        <taxon>Eukaryota</taxon>
        <taxon>Metazoa</taxon>
        <taxon>Ecdysozoa</taxon>
        <taxon>Nematoda</taxon>
        <taxon>Chromadorea</taxon>
        <taxon>Rhabditida</taxon>
        <taxon>Spirurina</taxon>
        <taxon>Oxyuridomorpha</taxon>
        <taxon>Oxyuroidea</taxon>
        <taxon>Oxyuridae</taxon>
        <taxon>Enterobius</taxon>
    </lineage>
</organism>
<dbReference type="Pfam" id="PF09737">
    <property type="entry name" value="Det1"/>
    <property type="match status" value="1"/>
</dbReference>
<proteinExistence type="predicted"/>
<dbReference type="InterPro" id="IPR011044">
    <property type="entry name" value="Quino_amine_DH_bsu"/>
</dbReference>
<accession>A0A0N4VGS6</accession>
<dbReference type="PANTHER" id="PTHR13374">
    <property type="entry name" value="DET1 HOMOLOG DE-ETIOLATED-1 HOMOLOG"/>
    <property type="match status" value="1"/>
</dbReference>
<dbReference type="AlphaFoldDB" id="A0A0N4VGS6"/>